<dbReference type="STRING" id="377629.TERTU_2388"/>
<feature type="chain" id="PRO_5002948656" evidence="1">
    <location>
        <begin position="20"/>
        <end position="189"/>
    </location>
</feature>
<keyword evidence="2" id="KW-0449">Lipoprotein</keyword>
<dbReference type="KEGG" id="ttu:TERTU_2388"/>
<keyword evidence="3" id="KW-1185">Reference proteome</keyword>
<keyword evidence="1" id="KW-0732">Signal</keyword>
<accession>C5BKC4</accession>
<dbReference type="HOGENOM" id="CLU_1433844_0_0_6"/>
<evidence type="ECO:0000313" key="3">
    <source>
        <dbReference type="Proteomes" id="UP000009080"/>
    </source>
</evidence>
<name>C5BKC4_TERTT</name>
<organism evidence="2 3">
    <name type="scientific">Teredinibacter turnerae (strain ATCC 39867 / T7901)</name>
    <dbReference type="NCBI Taxonomy" id="377629"/>
    <lineage>
        <taxon>Bacteria</taxon>
        <taxon>Pseudomonadati</taxon>
        <taxon>Pseudomonadota</taxon>
        <taxon>Gammaproteobacteria</taxon>
        <taxon>Cellvibrionales</taxon>
        <taxon>Cellvibrionaceae</taxon>
        <taxon>Teredinibacter</taxon>
    </lineage>
</organism>
<dbReference type="AlphaFoldDB" id="C5BKC4"/>
<reference evidence="2 3" key="1">
    <citation type="journal article" date="2009" name="PLoS ONE">
        <title>The complete genome of Teredinibacter turnerae T7901: an intracellular endosymbiont of marine wood-boring bivalves (shipworms).</title>
        <authorList>
            <person name="Yang J.C."/>
            <person name="Madupu R."/>
            <person name="Durkin A.S."/>
            <person name="Ekborg N.A."/>
            <person name="Pedamallu C.S."/>
            <person name="Hostetler J.B."/>
            <person name="Radune D."/>
            <person name="Toms B.S."/>
            <person name="Henrissat B."/>
            <person name="Coutinho P.M."/>
            <person name="Schwarz S."/>
            <person name="Field L."/>
            <person name="Trindade-Silva A.E."/>
            <person name="Soares C.A.G."/>
            <person name="Elshahawi S."/>
            <person name="Hanora A."/>
            <person name="Schmidt E.W."/>
            <person name="Haygood M.G."/>
            <person name="Posfai J."/>
            <person name="Benner J."/>
            <person name="Madinger C."/>
            <person name="Nove J."/>
            <person name="Anton B."/>
            <person name="Chaudhary K."/>
            <person name="Foster J."/>
            <person name="Holman A."/>
            <person name="Kumar S."/>
            <person name="Lessard P.A."/>
            <person name="Luyten Y.A."/>
            <person name="Slatko B."/>
            <person name="Wood N."/>
            <person name="Wu B."/>
            <person name="Teplitski M."/>
            <person name="Mougous J.D."/>
            <person name="Ward N."/>
            <person name="Eisen J.A."/>
            <person name="Badger J.H."/>
            <person name="Distel D.L."/>
        </authorList>
    </citation>
    <scope>NUCLEOTIDE SEQUENCE [LARGE SCALE GENOMIC DNA]</scope>
    <source>
        <strain evidence="3">ATCC 39867 / T7901</strain>
    </source>
</reference>
<feature type="signal peptide" evidence="1">
    <location>
        <begin position="1"/>
        <end position="19"/>
    </location>
</feature>
<dbReference type="OrthoDB" id="9894134at2"/>
<evidence type="ECO:0000256" key="1">
    <source>
        <dbReference type="SAM" id="SignalP"/>
    </source>
</evidence>
<dbReference type="Proteomes" id="UP000009080">
    <property type="component" value="Chromosome"/>
</dbReference>
<dbReference type="eggNOG" id="ENOG502ZCWN">
    <property type="taxonomic scope" value="Bacteria"/>
</dbReference>
<sequence>MNYRLFFAVCLLFFTCLMSCGKQTSPKVDGGPEIYSVSVDTYTNKGLEVAHPADWALLHDEPGIIADRTVAFETPEASRITVFFYKSERRTYSDLANELEKQLRLPNGKDVKSFKRETIELGDYKGLRLSWISTGLSETKNEATILRLQAKPYPVLVQFHLFDEDIETQKNNLVPFMQGMSFNSQGVNQ</sequence>
<protein>
    <submittedName>
        <fullName evidence="2">Lipoprotein</fullName>
    </submittedName>
</protein>
<dbReference type="EMBL" id="CP001614">
    <property type="protein sequence ID" value="ACR14116.1"/>
    <property type="molecule type" value="Genomic_DNA"/>
</dbReference>
<proteinExistence type="predicted"/>
<evidence type="ECO:0000313" key="2">
    <source>
        <dbReference type="EMBL" id="ACR14116.1"/>
    </source>
</evidence>
<gene>
    <name evidence="2" type="ordered locus">TERTU_2388</name>
</gene>